<dbReference type="Proteomes" id="UP000584587">
    <property type="component" value="Unassembled WGS sequence"/>
</dbReference>
<dbReference type="RefSeq" id="WP_168104913.1">
    <property type="nucleotide sequence ID" value="NZ_CP051215.1"/>
</dbReference>
<reference evidence="4 5" key="1">
    <citation type="submission" date="2020-04" db="EMBL/GenBank/DDBJ databases">
        <title>Complete genome sequence of Spiroplasma platyhelix ATCC 51748, an insect isolate.</title>
        <authorList>
            <person name="Green E.A."/>
            <person name="Klassen J.L."/>
        </authorList>
    </citation>
    <scope>NUCLEOTIDE SEQUENCE [LARGE SCALE GENOMIC DNA]</scope>
    <source>
        <strain evidence="4 5">PALS-1</strain>
    </source>
</reference>
<dbReference type="InterPro" id="IPR058660">
    <property type="entry name" value="WHD_DnaB"/>
</dbReference>
<protein>
    <recommendedName>
        <fullName evidence="6">Chromosome replication initiation and membrane attachment protein</fullName>
    </recommendedName>
</protein>
<dbReference type="EMBL" id="JAAVVK010000001">
    <property type="protein sequence ID" value="NKE38441.1"/>
    <property type="molecule type" value="Genomic_DNA"/>
</dbReference>
<accession>A0A846TWN3</accession>
<evidence type="ECO:0000256" key="1">
    <source>
        <dbReference type="ARBA" id="ARBA00093462"/>
    </source>
</evidence>
<feature type="domain" description="Replicative helicase loading/DNA remodeling protein DnaB N-terminal winged helix" evidence="3">
    <location>
        <begin position="5"/>
        <end position="169"/>
    </location>
</feature>
<dbReference type="InterPro" id="IPR006343">
    <property type="entry name" value="DnaB/C_C"/>
</dbReference>
<comment type="similarity">
    <text evidence="1">Belongs to the DnaB/DnaD family.</text>
</comment>
<evidence type="ECO:0000259" key="2">
    <source>
        <dbReference type="Pfam" id="PF07261"/>
    </source>
</evidence>
<organism evidence="4 5">
    <name type="scientific">Spiroplasma platyhelix PALS-1</name>
    <dbReference type="NCBI Taxonomy" id="1276218"/>
    <lineage>
        <taxon>Bacteria</taxon>
        <taxon>Bacillati</taxon>
        <taxon>Mycoplasmatota</taxon>
        <taxon>Mollicutes</taxon>
        <taxon>Entomoplasmatales</taxon>
        <taxon>Spiroplasmataceae</taxon>
        <taxon>Spiroplasma</taxon>
    </lineage>
</organism>
<dbReference type="Pfam" id="PF07261">
    <property type="entry name" value="DnaB_2"/>
    <property type="match status" value="1"/>
</dbReference>
<feature type="domain" description="DnaB/C C-terminal" evidence="2">
    <location>
        <begin position="244"/>
        <end position="309"/>
    </location>
</feature>
<sequence>MQRIIKESDTFQLLVKENIDSQDYQYLFMLYQPIIGIQATNLYLTLLQEKHLTDRINLDFNHKRLMVLLDINSIELLEAFKILEAYQLLVSYYYPSKATYIYHIKKPMNAPNFFADEKLAEKLIAQIGTLQFERQKYYFSKYQPAITQDFINITENEIIVNQEVQTTNKINLQELMTNLNKAQAKLPEINPIIKSTSNFAQLKANLETPLTVNINNIANKDILNQISSMQVKTPEEYLISLTEKPLDTKLKNILHQLTFNYHLNPEVINCLIEYVWFKNNQRIEPNYILKIAKTFNEKAIDNVSDAVNHLKLAFQKGKKNPYSTKKYQQDVLWTNDNYEFDLKKPKSTNAENLMSEKEITKILEEFDNF</sequence>
<comment type="caution">
    <text evidence="4">The sequence shown here is derived from an EMBL/GenBank/DDBJ whole genome shotgun (WGS) entry which is preliminary data.</text>
</comment>
<dbReference type="Pfam" id="PF25888">
    <property type="entry name" value="WHD_DnaB"/>
    <property type="match status" value="1"/>
</dbReference>
<dbReference type="AlphaFoldDB" id="A0A846TWN3"/>
<evidence type="ECO:0000313" key="4">
    <source>
        <dbReference type="EMBL" id="NKE38441.1"/>
    </source>
</evidence>
<keyword evidence="5" id="KW-1185">Reference proteome</keyword>
<gene>
    <name evidence="4" type="ORF">HER12_01575</name>
</gene>
<evidence type="ECO:0000259" key="3">
    <source>
        <dbReference type="Pfam" id="PF25888"/>
    </source>
</evidence>
<proteinExistence type="inferred from homology"/>
<evidence type="ECO:0000313" key="5">
    <source>
        <dbReference type="Proteomes" id="UP000584587"/>
    </source>
</evidence>
<evidence type="ECO:0008006" key="6">
    <source>
        <dbReference type="Google" id="ProtNLM"/>
    </source>
</evidence>
<name>A0A846TWN3_9MOLU</name>